<dbReference type="PANTHER" id="PTHR33070">
    <property type="entry name" value="OS06G0725500 PROTEIN"/>
    <property type="match status" value="1"/>
</dbReference>
<comment type="caution">
    <text evidence="1">The sequence shown here is derived from an EMBL/GenBank/DDBJ whole genome shotgun (WGS) entry which is preliminary data.</text>
</comment>
<keyword evidence="2" id="KW-1185">Reference proteome</keyword>
<name>A0A6A3CPT6_HIBSY</name>
<gene>
    <name evidence="1" type="ORF">F3Y22_tig00002840pilonHSYRG01300</name>
</gene>
<dbReference type="EMBL" id="VEPZ02000196">
    <property type="protein sequence ID" value="KAE8731420.1"/>
    <property type="molecule type" value="Genomic_DNA"/>
</dbReference>
<dbReference type="Pfam" id="PF03087">
    <property type="entry name" value="BPS1"/>
    <property type="match status" value="1"/>
</dbReference>
<protein>
    <submittedName>
        <fullName evidence="1">Uncharacterized protein</fullName>
    </submittedName>
</protein>
<sequence>MEMLLSSHWTATFGSKDDIIELKTWSWNPNNRTSAWLCDGLGRLKDVHDSLHQTRELLGHKRKWVEKILDDFLLFVDVYGIFQSSFLALKEEQLAARVALRRKDNSRIALYLKSRKKMAKEMAKLLPKIRRVGPCSLYGSAFVSIADTELTGVIGDVVETTVIVSVALFDGISTSFGSRKSSWMGMILSKKAKKVAADGSIKEFQQIGEANMRGLRKKQKTMN</sequence>
<proteinExistence type="predicted"/>
<dbReference type="Proteomes" id="UP000436088">
    <property type="component" value="Unassembled WGS sequence"/>
</dbReference>
<organism evidence="1 2">
    <name type="scientific">Hibiscus syriacus</name>
    <name type="common">Rose of Sharon</name>
    <dbReference type="NCBI Taxonomy" id="106335"/>
    <lineage>
        <taxon>Eukaryota</taxon>
        <taxon>Viridiplantae</taxon>
        <taxon>Streptophyta</taxon>
        <taxon>Embryophyta</taxon>
        <taxon>Tracheophyta</taxon>
        <taxon>Spermatophyta</taxon>
        <taxon>Magnoliopsida</taxon>
        <taxon>eudicotyledons</taxon>
        <taxon>Gunneridae</taxon>
        <taxon>Pentapetalae</taxon>
        <taxon>rosids</taxon>
        <taxon>malvids</taxon>
        <taxon>Malvales</taxon>
        <taxon>Malvaceae</taxon>
        <taxon>Malvoideae</taxon>
        <taxon>Hibiscus</taxon>
    </lineage>
</organism>
<evidence type="ECO:0000313" key="1">
    <source>
        <dbReference type="EMBL" id="KAE8731420.1"/>
    </source>
</evidence>
<reference evidence="1" key="1">
    <citation type="submission" date="2019-09" db="EMBL/GenBank/DDBJ databases">
        <title>Draft genome information of white flower Hibiscus syriacus.</title>
        <authorList>
            <person name="Kim Y.-M."/>
        </authorList>
    </citation>
    <scope>NUCLEOTIDE SEQUENCE [LARGE SCALE GENOMIC DNA]</scope>
    <source>
        <strain evidence="1">YM2019G1</strain>
    </source>
</reference>
<dbReference type="GO" id="GO:0048367">
    <property type="term" value="P:shoot system development"/>
    <property type="evidence" value="ECO:0007669"/>
    <property type="project" value="InterPro"/>
</dbReference>
<dbReference type="GO" id="GO:0048364">
    <property type="term" value="P:root development"/>
    <property type="evidence" value="ECO:0007669"/>
    <property type="project" value="InterPro"/>
</dbReference>
<dbReference type="AlphaFoldDB" id="A0A6A3CPT6"/>
<dbReference type="InterPro" id="IPR004320">
    <property type="entry name" value="BPS1_pln"/>
</dbReference>
<evidence type="ECO:0000313" key="2">
    <source>
        <dbReference type="Proteomes" id="UP000436088"/>
    </source>
</evidence>
<dbReference type="PANTHER" id="PTHR33070:SF49">
    <property type="entry name" value="OS06G0725500 PROTEIN"/>
    <property type="match status" value="1"/>
</dbReference>
<accession>A0A6A3CPT6</accession>